<reference evidence="3" key="1">
    <citation type="journal article" date="2017" name="Environ. Microbiol. Rep.">
        <title>Genetic Diversity of Marine Anaerobic Ammonium-Oxidizing Bacteria as Revealed by Genomic and Proteomic Analyses of 'Candidatus Scalindua japonica'.</title>
        <authorList>
            <person name="Oshiki M."/>
            <person name="Mizuto K."/>
            <person name="Kimura Z."/>
            <person name="Kindaichi T."/>
            <person name="Satoh H."/>
            <person name="Okabe S."/>
        </authorList>
    </citation>
    <scope>NUCLEOTIDE SEQUENCE [LARGE SCALE GENOMIC DNA]</scope>
    <source>
        <strain evidence="3">husup-a2</strain>
    </source>
</reference>
<dbReference type="AlphaFoldDB" id="A0A286U3Z8"/>
<evidence type="ECO:0000256" key="1">
    <source>
        <dbReference type="SAM" id="Phobius"/>
    </source>
</evidence>
<protein>
    <submittedName>
        <fullName evidence="2">Membrane carboxypeptidase</fullName>
    </submittedName>
</protein>
<keyword evidence="3" id="KW-1185">Reference proteome</keyword>
<sequence length="82" mass="9308">MRNNVNIGSDMGKLILEGMMTVFIVLIFLFIAQNWVLTDDNKISFTPTCRLSGDKPGISESVPYKPKKIINNDILCEIRFDN</sequence>
<evidence type="ECO:0000313" key="3">
    <source>
        <dbReference type="Proteomes" id="UP000218542"/>
    </source>
</evidence>
<evidence type="ECO:0000313" key="2">
    <source>
        <dbReference type="EMBL" id="GAX62846.1"/>
    </source>
</evidence>
<keyword evidence="2" id="KW-0645">Protease</keyword>
<feature type="transmembrane region" description="Helical" evidence="1">
    <location>
        <begin position="12"/>
        <end position="32"/>
    </location>
</feature>
<dbReference type="RefSeq" id="WP_096896243.1">
    <property type="nucleotide sequence ID" value="NZ_BAOS01000045.1"/>
</dbReference>
<keyword evidence="1" id="KW-0472">Membrane</keyword>
<dbReference type="EMBL" id="BAOS01000045">
    <property type="protein sequence ID" value="GAX62846.1"/>
    <property type="molecule type" value="Genomic_DNA"/>
</dbReference>
<keyword evidence="2" id="KW-0121">Carboxypeptidase</keyword>
<gene>
    <name evidence="2" type="ORF">SCALIN_C45_0002</name>
</gene>
<keyword evidence="1" id="KW-0812">Transmembrane</keyword>
<keyword evidence="2" id="KW-0378">Hydrolase</keyword>
<comment type="caution">
    <text evidence="2">The sequence shown here is derived from an EMBL/GenBank/DDBJ whole genome shotgun (WGS) entry which is preliminary data.</text>
</comment>
<keyword evidence="1" id="KW-1133">Transmembrane helix</keyword>
<proteinExistence type="predicted"/>
<dbReference type="GO" id="GO:0004180">
    <property type="term" value="F:carboxypeptidase activity"/>
    <property type="evidence" value="ECO:0007669"/>
    <property type="project" value="UniProtKB-KW"/>
</dbReference>
<dbReference type="Proteomes" id="UP000218542">
    <property type="component" value="Unassembled WGS sequence"/>
</dbReference>
<organism evidence="2 3">
    <name type="scientific">Candidatus Scalindua japonica</name>
    <dbReference type="NCBI Taxonomy" id="1284222"/>
    <lineage>
        <taxon>Bacteria</taxon>
        <taxon>Pseudomonadati</taxon>
        <taxon>Planctomycetota</taxon>
        <taxon>Candidatus Brocadiia</taxon>
        <taxon>Candidatus Brocadiales</taxon>
        <taxon>Candidatus Scalinduaceae</taxon>
        <taxon>Candidatus Scalindua</taxon>
    </lineage>
</organism>
<name>A0A286U3Z8_9BACT</name>
<accession>A0A286U3Z8</accession>